<dbReference type="Gene3D" id="3.30.70.660">
    <property type="entry name" value="Pseudouridine synthase I, catalytic domain, C-terminal subdomain"/>
    <property type="match status" value="1"/>
</dbReference>
<dbReference type="HAMAP" id="MF_00171">
    <property type="entry name" value="TruA"/>
    <property type="match status" value="1"/>
</dbReference>
<dbReference type="Proteomes" id="UP000094622">
    <property type="component" value="Unassembled WGS sequence"/>
</dbReference>
<comment type="catalytic activity">
    <reaction evidence="4 7">
        <text>uridine(38/39/40) in tRNA = pseudouridine(38/39/40) in tRNA</text>
        <dbReference type="Rhea" id="RHEA:22376"/>
        <dbReference type="Rhea" id="RHEA-COMP:10085"/>
        <dbReference type="Rhea" id="RHEA-COMP:10087"/>
        <dbReference type="ChEBI" id="CHEBI:65314"/>
        <dbReference type="ChEBI" id="CHEBI:65315"/>
        <dbReference type="EC" id="5.4.99.12"/>
    </reaction>
</comment>
<dbReference type="PATRIC" id="fig|1439726.3.peg.2438"/>
<sequence>MPRYRMLIEYDGTPFVGWQRQANGVSVQGVIEQAIGKLTPETVTLKGAGRTDTGVHATGQVAHVDLEKVVSGDTFRDAVNFHLEPHPVAILEASVTDESFDARFSATRRHYHYRIVDRRAPLALDRHRAWHVRKPLDVAAMREGAAVLVGHHDFTTFRSTHCQSRSPVKTLDGIDITREGEAIVFHVWSRSFLHNQVRSLVGSLRKVGDGSWTVADLAAALEARDRKACGPVAPAHGLSLTTVEY</sequence>
<dbReference type="InterPro" id="IPR020103">
    <property type="entry name" value="PsdUridine_synth_cat_dom_sf"/>
</dbReference>
<reference evidence="9 10" key="1">
    <citation type="submission" date="2016-07" db="EMBL/GenBank/DDBJ databases">
        <title>Draft Genome Sequence of Methylobrevis pamukkalensis PK2.</title>
        <authorList>
            <person name="Vasilenko O.V."/>
            <person name="Doronina N.V."/>
            <person name="Shmareva M.N."/>
            <person name="Tarlachkov S.V."/>
            <person name="Mustakhimov I."/>
            <person name="Trotsenko Y.A."/>
        </authorList>
    </citation>
    <scope>NUCLEOTIDE SEQUENCE [LARGE SCALE GENOMIC DNA]</scope>
    <source>
        <strain evidence="9 10">PK2</strain>
    </source>
</reference>
<proteinExistence type="inferred from homology"/>
<dbReference type="Gene3D" id="3.30.70.580">
    <property type="entry name" value="Pseudouridine synthase I, catalytic domain, N-terminal subdomain"/>
    <property type="match status" value="1"/>
</dbReference>
<dbReference type="InterPro" id="IPR020095">
    <property type="entry name" value="PsdUridine_synth_TruA_C"/>
</dbReference>
<feature type="binding site" evidence="4 6">
    <location>
        <position position="111"/>
    </location>
    <ligand>
        <name>substrate</name>
    </ligand>
</feature>
<dbReference type="GO" id="GO:0031119">
    <property type="term" value="P:tRNA pseudouridine synthesis"/>
    <property type="evidence" value="ECO:0007669"/>
    <property type="project" value="UniProtKB-UniRule"/>
</dbReference>
<keyword evidence="10" id="KW-1185">Reference proteome</keyword>
<feature type="domain" description="Pseudouridine synthase I TruA alpha/beta" evidence="8">
    <location>
        <begin position="146"/>
        <end position="245"/>
    </location>
</feature>
<dbReference type="RefSeq" id="WP_069306972.1">
    <property type="nucleotide sequence ID" value="NZ_MCRJ01000053.1"/>
</dbReference>
<evidence type="ECO:0000256" key="3">
    <source>
        <dbReference type="ARBA" id="ARBA00023235"/>
    </source>
</evidence>
<dbReference type="EC" id="5.4.99.12" evidence="4"/>
<evidence type="ECO:0000256" key="2">
    <source>
        <dbReference type="ARBA" id="ARBA00022694"/>
    </source>
</evidence>
<dbReference type="PIRSF" id="PIRSF001430">
    <property type="entry name" value="tRNA_psdUrid_synth"/>
    <property type="match status" value="1"/>
</dbReference>
<evidence type="ECO:0000256" key="1">
    <source>
        <dbReference type="ARBA" id="ARBA00009375"/>
    </source>
</evidence>
<comment type="caution">
    <text evidence="4">Lacks conserved residue(s) required for the propagation of feature annotation.</text>
</comment>
<dbReference type="SUPFAM" id="SSF55120">
    <property type="entry name" value="Pseudouridine synthase"/>
    <property type="match status" value="1"/>
</dbReference>
<dbReference type="InterPro" id="IPR020097">
    <property type="entry name" value="PsdUridine_synth_TruA_a/b_dom"/>
</dbReference>
<gene>
    <name evidence="4 9" type="primary">truA</name>
    <name evidence="9" type="ORF">A6302_02316</name>
</gene>
<dbReference type="AlphaFoldDB" id="A0A1E3H1X6"/>
<dbReference type="Pfam" id="PF01416">
    <property type="entry name" value="PseudoU_synth_1"/>
    <property type="match status" value="2"/>
</dbReference>
<feature type="active site" description="Nucleophile" evidence="4 5">
    <location>
        <position position="52"/>
    </location>
</feature>
<feature type="domain" description="Pseudouridine synthase I TruA alpha/beta" evidence="8">
    <location>
        <begin position="8"/>
        <end position="104"/>
    </location>
</feature>
<evidence type="ECO:0000256" key="4">
    <source>
        <dbReference type="HAMAP-Rule" id="MF_00171"/>
    </source>
</evidence>
<keyword evidence="3 4" id="KW-0413">Isomerase</keyword>
<keyword evidence="2 4" id="KW-0819">tRNA processing</keyword>
<dbReference type="InterPro" id="IPR001406">
    <property type="entry name" value="PsdUridine_synth_TruA"/>
</dbReference>
<comment type="caution">
    <text evidence="9">The sequence shown here is derived from an EMBL/GenBank/DDBJ whole genome shotgun (WGS) entry which is preliminary data.</text>
</comment>
<dbReference type="OrthoDB" id="9811823at2"/>
<dbReference type="CDD" id="cd02570">
    <property type="entry name" value="PseudoU_synth_EcTruA"/>
    <property type="match status" value="1"/>
</dbReference>
<accession>A0A1E3H1X6</accession>
<evidence type="ECO:0000256" key="7">
    <source>
        <dbReference type="RuleBase" id="RU003792"/>
    </source>
</evidence>
<dbReference type="PANTHER" id="PTHR11142:SF0">
    <property type="entry name" value="TRNA PSEUDOURIDINE SYNTHASE-LIKE 1"/>
    <property type="match status" value="1"/>
</dbReference>
<evidence type="ECO:0000313" key="10">
    <source>
        <dbReference type="Proteomes" id="UP000094622"/>
    </source>
</evidence>
<dbReference type="GO" id="GO:0003723">
    <property type="term" value="F:RNA binding"/>
    <property type="evidence" value="ECO:0007669"/>
    <property type="project" value="InterPro"/>
</dbReference>
<evidence type="ECO:0000313" key="9">
    <source>
        <dbReference type="EMBL" id="ODN70338.1"/>
    </source>
</evidence>
<dbReference type="NCBIfam" id="TIGR00071">
    <property type="entry name" value="hisT_truA"/>
    <property type="match status" value="1"/>
</dbReference>
<dbReference type="FunFam" id="3.30.70.580:FF:000001">
    <property type="entry name" value="tRNA pseudouridine synthase A"/>
    <property type="match status" value="1"/>
</dbReference>
<dbReference type="PANTHER" id="PTHR11142">
    <property type="entry name" value="PSEUDOURIDYLATE SYNTHASE"/>
    <property type="match status" value="1"/>
</dbReference>
<protein>
    <recommendedName>
        <fullName evidence="4">tRNA pseudouridine synthase A</fullName>
        <ecNumber evidence="4">5.4.99.12</ecNumber>
    </recommendedName>
    <alternativeName>
        <fullName evidence="4">tRNA pseudouridine(38-40) synthase</fullName>
    </alternativeName>
    <alternativeName>
        <fullName evidence="4">tRNA pseudouridylate synthase I</fullName>
    </alternativeName>
    <alternativeName>
        <fullName evidence="4">tRNA-uridine isomerase I</fullName>
    </alternativeName>
</protein>
<comment type="similarity">
    <text evidence="1 4 7">Belongs to the tRNA pseudouridine synthase TruA family.</text>
</comment>
<dbReference type="GO" id="GO:0160147">
    <property type="term" value="F:tRNA pseudouridine(38-40) synthase activity"/>
    <property type="evidence" value="ECO:0007669"/>
    <property type="project" value="UniProtKB-EC"/>
</dbReference>
<evidence type="ECO:0000259" key="8">
    <source>
        <dbReference type="Pfam" id="PF01416"/>
    </source>
</evidence>
<name>A0A1E3H1X6_9HYPH</name>
<dbReference type="EMBL" id="MCRJ01000053">
    <property type="protein sequence ID" value="ODN70338.1"/>
    <property type="molecule type" value="Genomic_DNA"/>
</dbReference>
<comment type="function">
    <text evidence="4">Formation of pseudouridine at positions 38, 39 and 40 in the anticodon stem and loop of transfer RNAs.</text>
</comment>
<organism evidence="9 10">
    <name type="scientific">Methylobrevis pamukkalensis</name>
    <dbReference type="NCBI Taxonomy" id="1439726"/>
    <lineage>
        <taxon>Bacteria</taxon>
        <taxon>Pseudomonadati</taxon>
        <taxon>Pseudomonadota</taxon>
        <taxon>Alphaproteobacteria</taxon>
        <taxon>Hyphomicrobiales</taxon>
        <taxon>Pleomorphomonadaceae</taxon>
        <taxon>Methylobrevis</taxon>
    </lineage>
</organism>
<dbReference type="InterPro" id="IPR020094">
    <property type="entry name" value="TruA/RsuA/RluB/E/F_N"/>
</dbReference>
<evidence type="ECO:0000256" key="5">
    <source>
        <dbReference type="PIRSR" id="PIRSR001430-1"/>
    </source>
</evidence>
<comment type="subunit">
    <text evidence="4">Homodimer.</text>
</comment>
<evidence type="ECO:0000256" key="6">
    <source>
        <dbReference type="PIRSR" id="PIRSR001430-2"/>
    </source>
</evidence>